<name>A0A933GPD3_UNCTE</name>
<dbReference type="Proteomes" id="UP000772181">
    <property type="component" value="Unassembled WGS sequence"/>
</dbReference>
<comment type="caution">
    <text evidence="2">The sequence shown here is derived from an EMBL/GenBank/DDBJ whole genome shotgun (WGS) entry which is preliminary data.</text>
</comment>
<reference evidence="2" key="1">
    <citation type="submission" date="2020-07" db="EMBL/GenBank/DDBJ databases">
        <title>Huge and variable diversity of episymbiotic CPR bacteria and DPANN archaea in groundwater ecosystems.</title>
        <authorList>
            <person name="He C.Y."/>
            <person name="Keren R."/>
            <person name="Whittaker M."/>
            <person name="Farag I.F."/>
            <person name="Doudna J."/>
            <person name="Cate J.H.D."/>
            <person name="Banfield J.F."/>
        </authorList>
    </citation>
    <scope>NUCLEOTIDE SEQUENCE</scope>
    <source>
        <strain evidence="2">NC_groundwater_1482_Ag_S-0.65um_47_24</strain>
    </source>
</reference>
<accession>A0A933GPD3</accession>
<organism evidence="2 3">
    <name type="scientific">Tectimicrobiota bacterium</name>
    <dbReference type="NCBI Taxonomy" id="2528274"/>
    <lineage>
        <taxon>Bacteria</taxon>
        <taxon>Pseudomonadati</taxon>
        <taxon>Nitrospinota/Tectimicrobiota group</taxon>
        <taxon>Candidatus Tectimicrobiota</taxon>
    </lineage>
</organism>
<dbReference type="AlphaFoldDB" id="A0A933GPD3"/>
<dbReference type="NCBIfam" id="TIGR02605">
    <property type="entry name" value="CxxC_CxxC_SSSS"/>
    <property type="match status" value="1"/>
</dbReference>
<feature type="domain" description="Putative regulatory protein FmdB zinc ribbon" evidence="1">
    <location>
        <begin position="1"/>
        <end position="42"/>
    </location>
</feature>
<sequence length="73" mass="7814">MPIYEFKCLQCENEFEKLVYGTNNRKISCPGCSSEDVEKKFSVFGMKTSSGFTSSATGSNCGGCSSSSCASCH</sequence>
<gene>
    <name evidence="2" type="ORF">HY730_08550</name>
</gene>
<dbReference type="SMART" id="SM00834">
    <property type="entry name" value="CxxC_CXXC_SSSS"/>
    <property type="match status" value="1"/>
</dbReference>
<evidence type="ECO:0000259" key="1">
    <source>
        <dbReference type="SMART" id="SM00834"/>
    </source>
</evidence>
<proteinExistence type="predicted"/>
<dbReference type="InterPro" id="IPR013429">
    <property type="entry name" value="Regulatory_FmdB_Zinc_ribbon"/>
</dbReference>
<dbReference type="Pfam" id="PF09723">
    <property type="entry name" value="Zn_ribbon_8"/>
    <property type="match status" value="1"/>
</dbReference>
<protein>
    <submittedName>
        <fullName evidence="2">Zinc ribbon domain-containing protein</fullName>
    </submittedName>
</protein>
<evidence type="ECO:0000313" key="2">
    <source>
        <dbReference type="EMBL" id="MBI4596409.1"/>
    </source>
</evidence>
<evidence type="ECO:0000313" key="3">
    <source>
        <dbReference type="Proteomes" id="UP000772181"/>
    </source>
</evidence>
<dbReference type="EMBL" id="JACQWF010000375">
    <property type="protein sequence ID" value="MBI4596409.1"/>
    <property type="molecule type" value="Genomic_DNA"/>
</dbReference>